<evidence type="ECO:0000259" key="7">
    <source>
        <dbReference type="Pfam" id="PF02384"/>
    </source>
</evidence>
<dbReference type="Proteomes" id="UP000029858">
    <property type="component" value="Unassembled WGS sequence"/>
</dbReference>
<evidence type="ECO:0000256" key="6">
    <source>
        <dbReference type="ARBA" id="ARBA00047942"/>
    </source>
</evidence>
<comment type="caution">
    <text evidence="8">The sequence shown here is derived from an EMBL/GenBank/DDBJ whole genome shotgun (WGS) entry which is preliminary data.</text>
</comment>
<dbReference type="GO" id="GO:0032259">
    <property type="term" value="P:methylation"/>
    <property type="evidence" value="ECO:0007669"/>
    <property type="project" value="UniProtKB-KW"/>
</dbReference>
<evidence type="ECO:0000256" key="5">
    <source>
        <dbReference type="ARBA" id="ARBA00022691"/>
    </source>
</evidence>
<name>A0A099GLK3_9RHOB</name>
<dbReference type="SUPFAM" id="SSF53335">
    <property type="entry name" value="S-adenosyl-L-methionine-dependent methyltransferases"/>
    <property type="match status" value="1"/>
</dbReference>
<proteinExistence type="inferred from homology"/>
<dbReference type="RefSeq" id="WP_036706248.1">
    <property type="nucleotide sequence ID" value="NZ_JRKQ01000001.1"/>
</dbReference>
<comment type="similarity">
    <text evidence="1">Belongs to the N(4)/N(6)-methyltransferase family.</text>
</comment>
<gene>
    <name evidence="8" type="ORF">IX56_00180</name>
</gene>
<dbReference type="EC" id="2.1.1.72" evidence="2"/>
<reference evidence="8 9" key="1">
    <citation type="submission" date="2014-09" db="EMBL/GenBank/DDBJ databases">
        <authorList>
            <person name="McGinnis J.M."/>
            <person name="Wolfgang W.J."/>
        </authorList>
    </citation>
    <scope>NUCLEOTIDE SEQUENCE [LARGE SCALE GENOMIC DNA]</scope>
    <source>
        <strain evidence="8 9">5503</strain>
    </source>
</reference>
<dbReference type="GO" id="GO:0009007">
    <property type="term" value="F:site-specific DNA-methyltransferase (adenine-specific) activity"/>
    <property type="evidence" value="ECO:0007669"/>
    <property type="project" value="UniProtKB-EC"/>
</dbReference>
<dbReference type="InterPro" id="IPR050953">
    <property type="entry name" value="N4_N6_ade-DNA_methylase"/>
</dbReference>
<dbReference type="PANTHER" id="PTHR33841">
    <property type="entry name" value="DNA METHYLTRANSFERASE YEEA-RELATED"/>
    <property type="match status" value="1"/>
</dbReference>
<protein>
    <recommendedName>
        <fullName evidence="2">site-specific DNA-methyltransferase (adenine-specific)</fullName>
        <ecNumber evidence="2">2.1.1.72</ecNumber>
    </recommendedName>
</protein>
<evidence type="ECO:0000256" key="4">
    <source>
        <dbReference type="ARBA" id="ARBA00022679"/>
    </source>
</evidence>
<reference evidence="8 9" key="2">
    <citation type="submission" date="2014-10" db="EMBL/GenBank/DDBJ databases">
        <title>Paracoccus sanguinis sp. nov., isolated from clinical specimens of New York State patients.</title>
        <authorList>
            <person name="Mingle L.A."/>
            <person name="Cole J.A."/>
            <person name="Lapierre P."/>
            <person name="Musser K.A."/>
        </authorList>
    </citation>
    <scope>NUCLEOTIDE SEQUENCE [LARGE SCALE GENOMIC DNA]</scope>
    <source>
        <strain evidence="8 9">5503</strain>
    </source>
</reference>
<dbReference type="EMBL" id="JRKQ01000001">
    <property type="protein sequence ID" value="KGJ23735.1"/>
    <property type="molecule type" value="Genomic_DNA"/>
</dbReference>
<dbReference type="AlphaFoldDB" id="A0A099GLK3"/>
<dbReference type="Gene3D" id="3.40.50.150">
    <property type="entry name" value="Vaccinia Virus protein VP39"/>
    <property type="match status" value="1"/>
</dbReference>
<organism evidence="8 9">
    <name type="scientific">Paracoccus sanguinis</name>
    <dbReference type="NCBI Taxonomy" id="1545044"/>
    <lineage>
        <taxon>Bacteria</taxon>
        <taxon>Pseudomonadati</taxon>
        <taxon>Pseudomonadota</taxon>
        <taxon>Alphaproteobacteria</taxon>
        <taxon>Rhodobacterales</taxon>
        <taxon>Paracoccaceae</taxon>
        <taxon>Paracoccus</taxon>
    </lineage>
</organism>
<keyword evidence="3" id="KW-0489">Methyltransferase</keyword>
<evidence type="ECO:0000313" key="9">
    <source>
        <dbReference type="Proteomes" id="UP000029858"/>
    </source>
</evidence>
<dbReference type="PRINTS" id="PR00507">
    <property type="entry name" value="N12N6MTFRASE"/>
</dbReference>
<keyword evidence="4" id="KW-0808">Transferase</keyword>
<evidence type="ECO:0000256" key="1">
    <source>
        <dbReference type="ARBA" id="ARBA00006594"/>
    </source>
</evidence>
<dbReference type="GO" id="GO:0008170">
    <property type="term" value="F:N-methyltransferase activity"/>
    <property type="evidence" value="ECO:0007669"/>
    <property type="project" value="InterPro"/>
</dbReference>
<dbReference type="GO" id="GO:0003677">
    <property type="term" value="F:DNA binding"/>
    <property type="evidence" value="ECO:0007669"/>
    <property type="project" value="InterPro"/>
</dbReference>
<evidence type="ECO:0000256" key="2">
    <source>
        <dbReference type="ARBA" id="ARBA00011900"/>
    </source>
</evidence>
<dbReference type="Pfam" id="PF02384">
    <property type="entry name" value="N6_Mtase"/>
    <property type="match status" value="1"/>
</dbReference>
<keyword evidence="5" id="KW-0949">S-adenosyl-L-methionine</keyword>
<accession>A0A099GLK3</accession>
<dbReference type="InterPro" id="IPR003356">
    <property type="entry name" value="DNA_methylase_A-5"/>
</dbReference>
<comment type="catalytic activity">
    <reaction evidence="6">
        <text>a 2'-deoxyadenosine in DNA + S-adenosyl-L-methionine = an N(6)-methyl-2'-deoxyadenosine in DNA + S-adenosyl-L-homocysteine + H(+)</text>
        <dbReference type="Rhea" id="RHEA:15197"/>
        <dbReference type="Rhea" id="RHEA-COMP:12418"/>
        <dbReference type="Rhea" id="RHEA-COMP:12419"/>
        <dbReference type="ChEBI" id="CHEBI:15378"/>
        <dbReference type="ChEBI" id="CHEBI:57856"/>
        <dbReference type="ChEBI" id="CHEBI:59789"/>
        <dbReference type="ChEBI" id="CHEBI:90615"/>
        <dbReference type="ChEBI" id="CHEBI:90616"/>
        <dbReference type="EC" id="2.1.1.72"/>
    </reaction>
</comment>
<feature type="domain" description="DNA methylase adenine-specific" evidence="7">
    <location>
        <begin position="333"/>
        <end position="581"/>
    </location>
</feature>
<dbReference type="InterPro" id="IPR029063">
    <property type="entry name" value="SAM-dependent_MTases_sf"/>
</dbReference>
<sequence length="906" mass="99892">MKRAATRYNERSWAIDLIGHLKAAIARVNRPVKDAGGEQTVSGEGGSLFPDVLLFGDRANAVIMQGWELKMPDTSIDDADFRENAESKARALGLDSFVLWNVRAARLYRLDDAIDRFVLAREWTDLDDITSRSSVLANRARWEALAETILATVNDLLTAGDIEGRPFIESYRTGGITELLMANAPELEAALKTAAIADTDFDAAMESWWISHRAEYAKGTREGVLAQAILANWIAKILFANILREQDDRARAIEDLEEDATPDQALDIFRHLSEEINFWTIFSDFLGLTKITPRAWDHLLQFNGLLRDLRVGSVDQAQISDILESTVEVAIRKFRGQYPTPLGLARLVARLAARDITQDRVIDPCCGSGTIARANAELKLITGGVAPNVVAGQVYASDQDPQAVQLATFALTSPEMIHSPIRVFRHDAFLLTPDTVVQFTNPSDGSVIRDRLGEFDALTTNLPFVAQAGRKQYGNALAKVKADMGKDGKRFTGRSDVAAYLPLSLAPIVRAGGRVAMVITNSWLGTAWGDAFYRELSKRFEVKAVITSGAGRWFGNSDVVTNVIVAEKLSRPDQGRGPIKFVVLKRRVDDIQTTQDARDIASQIVAAHPLDDVMTIRTVSVDQLEEFRRIGLSGSAQFVDCEWALDLPLVPLSSVASIRRGERGGMNDFFYPKKSADIEDEYLAPMAKNSKIFTRLTGQALGVAFSCSRSVEDLDRLGHTGALNWITSHSTPTAVGKLSRSGRHWYEADTDNLSSLVATVGYGDRIFVGRLDPPAFCDQRLVPITATGASDGLLHALLNTTISMFLIEGLGFGRGQGALDLNKDRIESSLHVLDPTLLDGDAQARVMEAFAPLLERDIMKVPDELDAGDRQRFDDVVLREFDLGVERERIYDALRSLYEIRIAALR</sequence>
<evidence type="ECO:0000313" key="8">
    <source>
        <dbReference type="EMBL" id="KGJ23735.1"/>
    </source>
</evidence>
<dbReference type="PANTHER" id="PTHR33841:SF5">
    <property type="entry name" value="DNA METHYLASE (MODIFICATION METHYLASE) (METHYLTRANSFERASE)-RELATED"/>
    <property type="match status" value="1"/>
</dbReference>
<evidence type="ECO:0000256" key="3">
    <source>
        <dbReference type="ARBA" id="ARBA00022603"/>
    </source>
</evidence>